<accession>A0A5K7ZI28</accession>
<gene>
    <name evidence="2" type="ORF">DSCO28_15700</name>
</gene>
<dbReference type="EMBL" id="AP021876">
    <property type="protein sequence ID" value="BBO81004.1"/>
    <property type="molecule type" value="Genomic_DNA"/>
</dbReference>
<dbReference type="InterPro" id="IPR029045">
    <property type="entry name" value="ClpP/crotonase-like_dom_sf"/>
</dbReference>
<dbReference type="GO" id="GO:0008300">
    <property type="term" value="P:isoprenoid catabolic process"/>
    <property type="evidence" value="ECO:0007669"/>
    <property type="project" value="TreeGrafter"/>
</dbReference>
<dbReference type="PANTHER" id="PTHR42964:SF1">
    <property type="entry name" value="POLYKETIDE BIOSYNTHESIS ENOYL-COA HYDRATASE PKSH-RELATED"/>
    <property type="match status" value="1"/>
</dbReference>
<reference evidence="2 3" key="1">
    <citation type="submission" date="2019-11" db="EMBL/GenBank/DDBJ databases">
        <title>Comparative genomics of hydrocarbon-degrading Desulfosarcina strains.</title>
        <authorList>
            <person name="Watanabe M."/>
            <person name="Kojima H."/>
            <person name="Fukui M."/>
        </authorList>
    </citation>
    <scope>NUCLEOTIDE SEQUENCE [LARGE SCALE GENOMIC DNA]</scope>
    <source>
        <strain evidence="2 3">28bB2T</strain>
    </source>
</reference>
<dbReference type="PANTHER" id="PTHR42964">
    <property type="entry name" value="ENOYL-COA HYDRATASE"/>
    <property type="match status" value="1"/>
</dbReference>
<evidence type="ECO:0000313" key="2">
    <source>
        <dbReference type="EMBL" id="BBO81004.1"/>
    </source>
</evidence>
<dbReference type="Pfam" id="PF00378">
    <property type="entry name" value="ECH_1"/>
    <property type="match status" value="1"/>
</dbReference>
<dbReference type="CDD" id="cd06558">
    <property type="entry name" value="crotonase-like"/>
    <property type="match status" value="1"/>
</dbReference>
<dbReference type="Proteomes" id="UP000425960">
    <property type="component" value="Chromosome"/>
</dbReference>
<dbReference type="KEGG" id="dov:DSCO28_15700"/>
<comment type="similarity">
    <text evidence="1">Belongs to the enoyl-CoA hydratase/isomerase family.</text>
</comment>
<dbReference type="InterPro" id="IPR014748">
    <property type="entry name" value="Enoyl-CoA_hydra_C"/>
</dbReference>
<protein>
    <submittedName>
        <fullName evidence="2">Enoyl-CoA hydratase</fullName>
    </submittedName>
</protein>
<dbReference type="RefSeq" id="WP_173179185.1">
    <property type="nucleotide sequence ID" value="NZ_AP021876.1"/>
</dbReference>
<dbReference type="InterPro" id="IPR001753">
    <property type="entry name" value="Enoyl-CoA_hydra/iso"/>
</dbReference>
<dbReference type="Gene3D" id="1.10.12.10">
    <property type="entry name" value="Lyase 2-enoyl-coa Hydratase, Chain A, domain 2"/>
    <property type="match status" value="1"/>
</dbReference>
<dbReference type="GO" id="GO:0003824">
    <property type="term" value="F:catalytic activity"/>
    <property type="evidence" value="ECO:0007669"/>
    <property type="project" value="UniProtKB-ARBA"/>
</dbReference>
<dbReference type="InterPro" id="IPR051683">
    <property type="entry name" value="Enoyl-CoA_Hydratase/Isomerase"/>
</dbReference>
<name>A0A5K7ZI28_9BACT</name>
<sequence>MRYETIDVSVDDGLAYLVLNQPDRGNPYNADFCKEMGHAIDWMAVRDDIRAILISARGPHFCVGGDVEMFAENQAKLPVSILGWTRNIHVALARLWRLDAPIVTAVHATAMGGAMGLIAGSDIVYCASGAKLGAAYASIGFSCDVGVSHALVSRMGMARARRFLLLNEVMTAETAQNAGLVDFVAPDDRVFVEAEKMAKQLSQGPTRALGQIRRLMLTVWRQPVESQLEDEARGLSRVAATADAGEGIRAFLNRQRPIFKGN</sequence>
<proteinExistence type="inferred from homology"/>
<evidence type="ECO:0000256" key="1">
    <source>
        <dbReference type="ARBA" id="ARBA00005254"/>
    </source>
</evidence>
<organism evidence="2 3">
    <name type="scientific">Desulfosarcina ovata subsp. sediminis</name>
    <dbReference type="NCBI Taxonomy" id="885957"/>
    <lineage>
        <taxon>Bacteria</taxon>
        <taxon>Pseudomonadati</taxon>
        <taxon>Thermodesulfobacteriota</taxon>
        <taxon>Desulfobacteria</taxon>
        <taxon>Desulfobacterales</taxon>
        <taxon>Desulfosarcinaceae</taxon>
        <taxon>Desulfosarcina</taxon>
    </lineage>
</organism>
<dbReference type="AlphaFoldDB" id="A0A5K7ZI28"/>
<dbReference type="SUPFAM" id="SSF52096">
    <property type="entry name" value="ClpP/crotonase"/>
    <property type="match status" value="1"/>
</dbReference>
<evidence type="ECO:0000313" key="3">
    <source>
        <dbReference type="Proteomes" id="UP000425960"/>
    </source>
</evidence>
<dbReference type="Gene3D" id="3.90.226.10">
    <property type="entry name" value="2-enoyl-CoA Hydratase, Chain A, domain 1"/>
    <property type="match status" value="1"/>
</dbReference>